<dbReference type="VEuPathDB" id="FungiDB:PSTT_16114"/>
<evidence type="ECO:0000259" key="2">
    <source>
        <dbReference type="Pfam" id="PF12861"/>
    </source>
</evidence>
<dbReference type="GO" id="GO:0005680">
    <property type="term" value="C:anaphase-promoting complex"/>
    <property type="evidence" value="ECO:0007669"/>
    <property type="project" value="InterPro"/>
</dbReference>
<dbReference type="Pfam" id="PF12861">
    <property type="entry name" value="zf-ANAPC11"/>
    <property type="match status" value="1"/>
</dbReference>
<protein>
    <recommendedName>
        <fullName evidence="2">Anaphase-promoting complex subunit 11 RING-H2 finger domain-containing protein</fullName>
    </recommendedName>
</protein>
<evidence type="ECO:0000256" key="1">
    <source>
        <dbReference type="SAM" id="MobiDB-lite"/>
    </source>
</evidence>
<evidence type="ECO:0000313" key="3">
    <source>
        <dbReference type="EMBL" id="POW23405.1"/>
    </source>
</evidence>
<dbReference type="SUPFAM" id="SSF57850">
    <property type="entry name" value="RING/U-box"/>
    <property type="match status" value="1"/>
</dbReference>
<reference evidence="4" key="3">
    <citation type="journal article" date="2018" name="Mol. Plant Microbe Interact.">
        <title>Genome sequence resources for the wheat stripe rust pathogen (Puccinia striiformis f. sp. tritici) and the barley stripe rust pathogen (Puccinia striiformis f. sp. hordei).</title>
        <authorList>
            <person name="Xia C."/>
            <person name="Wang M."/>
            <person name="Yin C."/>
            <person name="Cornejo O.E."/>
            <person name="Hulbert S.H."/>
            <person name="Chen X."/>
        </authorList>
    </citation>
    <scope>NUCLEOTIDE SEQUENCE [LARGE SCALE GENOMIC DNA]</scope>
    <source>
        <strain evidence="4">93TX-2</strain>
    </source>
</reference>
<feature type="region of interest" description="Disordered" evidence="1">
    <location>
        <begin position="1"/>
        <end position="34"/>
    </location>
</feature>
<reference evidence="3 4" key="1">
    <citation type="submission" date="2017-12" db="EMBL/GenBank/DDBJ databases">
        <title>Gene loss provides genomic basis for host adaptation in cereal stripe rust fungi.</title>
        <authorList>
            <person name="Xia C."/>
        </authorList>
    </citation>
    <scope>NUCLEOTIDE SEQUENCE [LARGE SCALE GENOMIC DNA]</scope>
    <source>
        <strain evidence="3 4">93TX-2</strain>
    </source>
</reference>
<dbReference type="Proteomes" id="UP000238274">
    <property type="component" value="Unassembled WGS sequence"/>
</dbReference>
<keyword evidence="4" id="KW-1185">Reference proteome</keyword>
<dbReference type="OrthoDB" id="1681166at2759"/>
<organism evidence="3 4">
    <name type="scientific">Puccinia striiformis</name>
    <dbReference type="NCBI Taxonomy" id="27350"/>
    <lineage>
        <taxon>Eukaryota</taxon>
        <taxon>Fungi</taxon>
        <taxon>Dikarya</taxon>
        <taxon>Basidiomycota</taxon>
        <taxon>Pucciniomycotina</taxon>
        <taxon>Pucciniomycetes</taxon>
        <taxon>Pucciniales</taxon>
        <taxon>Pucciniaceae</taxon>
        <taxon>Puccinia</taxon>
    </lineage>
</organism>
<dbReference type="GO" id="GO:0097602">
    <property type="term" value="F:cullin family protein binding"/>
    <property type="evidence" value="ECO:0007669"/>
    <property type="project" value="InterPro"/>
</dbReference>
<reference evidence="4" key="2">
    <citation type="journal article" date="2018" name="BMC Genomics">
        <title>Genomic insights into host adaptation between the wheat stripe rust pathogen (Puccinia striiformis f. sp. tritici) and the barley stripe rust pathogen (Puccinia striiformis f. sp. hordei).</title>
        <authorList>
            <person name="Xia C."/>
            <person name="Wang M."/>
            <person name="Yin C."/>
            <person name="Cornejo O.E."/>
            <person name="Hulbert S.H."/>
            <person name="Chen X."/>
        </authorList>
    </citation>
    <scope>NUCLEOTIDE SEQUENCE [LARGE SCALE GENOMIC DNA]</scope>
    <source>
        <strain evidence="4">93TX-2</strain>
    </source>
</reference>
<dbReference type="InterPro" id="IPR024991">
    <property type="entry name" value="RING-H2_APC11"/>
</dbReference>
<dbReference type="EMBL" id="PKSM01000001">
    <property type="protein sequence ID" value="POW23405.1"/>
    <property type="molecule type" value="Genomic_DNA"/>
</dbReference>
<sequence length="182" mass="20029">MKWNLTNSKPIDPNQEPETAPGLTEPEETDENNKCLGAVNNPARNPMIDDEDDKDLCGICRVAFGGCCPDCKVPGEDCPLTLLPSLPPLISRLCNHNHHVYAPLLTKSQFVHSDPLWSIITFFGGNALTYFTCTVSWNGLLKSQVNNPVQWTVGHGAFQDTNGMMIKYGIKGGSNRGEELNR</sequence>
<dbReference type="VEuPathDB" id="FungiDB:PSHT_00013"/>
<comment type="caution">
    <text evidence="3">The sequence shown here is derived from an EMBL/GenBank/DDBJ whole genome shotgun (WGS) entry which is preliminary data.</text>
</comment>
<dbReference type="InterPro" id="IPR013083">
    <property type="entry name" value="Znf_RING/FYVE/PHD"/>
</dbReference>
<dbReference type="GO" id="GO:0061630">
    <property type="term" value="F:ubiquitin protein ligase activity"/>
    <property type="evidence" value="ECO:0007669"/>
    <property type="project" value="InterPro"/>
</dbReference>
<feature type="domain" description="Anaphase-promoting complex subunit 11 RING-H2 finger" evidence="2">
    <location>
        <begin position="55"/>
        <end position="100"/>
    </location>
</feature>
<dbReference type="Gene3D" id="3.30.40.10">
    <property type="entry name" value="Zinc/RING finger domain, C3HC4 (zinc finger)"/>
    <property type="match status" value="1"/>
</dbReference>
<evidence type="ECO:0000313" key="4">
    <source>
        <dbReference type="Proteomes" id="UP000238274"/>
    </source>
</evidence>
<accession>A0A2S4WNQ4</accession>
<gene>
    <name evidence="3" type="ORF">PSHT_00013</name>
</gene>
<proteinExistence type="predicted"/>
<feature type="non-terminal residue" evidence="3">
    <location>
        <position position="182"/>
    </location>
</feature>
<dbReference type="AlphaFoldDB" id="A0A2S4WNQ4"/>
<name>A0A2S4WNQ4_9BASI</name>
<dbReference type="GO" id="GO:0008270">
    <property type="term" value="F:zinc ion binding"/>
    <property type="evidence" value="ECO:0007669"/>
    <property type="project" value="InterPro"/>
</dbReference>
<dbReference type="GO" id="GO:0031145">
    <property type="term" value="P:anaphase-promoting complex-dependent catabolic process"/>
    <property type="evidence" value="ECO:0007669"/>
    <property type="project" value="InterPro"/>
</dbReference>